<evidence type="ECO:0008006" key="4">
    <source>
        <dbReference type="Google" id="ProtNLM"/>
    </source>
</evidence>
<evidence type="ECO:0000256" key="1">
    <source>
        <dbReference type="SAM" id="MobiDB-lite"/>
    </source>
</evidence>
<dbReference type="OrthoDB" id="3464514at2"/>
<dbReference type="Proteomes" id="UP000294508">
    <property type="component" value="Unassembled WGS sequence"/>
</dbReference>
<name>A0A4R2HD77_9ACTN</name>
<evidence type="ECO:0000313" key="2">
    <source>
        <dbReference type="EMBL" id="TCO24783.1"/>
    </source>
</evidence>
<reference evidence="2 3" key="1">
    <citation type="journal article" date="2015" name="Stand. Genomic Sci.">
        <title>Genomic Encyclopedia of Bacterial and Archaeal Type Strains, Phase III: the genomes of soil and plant-associated and newly described type strains.</title>
        <authorList>
            <person name="Whitman W.B."/>
            <person name="Woyke T."/>
            <person name="Klenk H.P."/>
            <person name="Zhou Y."/>
            <person name="Lilburn T.G."/>
            <person name="Beck B.J."/>
            <person name="De Vos P."/>
            <person name="Vandamme P."/>
            <person name="Eisen J.A."/>
            <person name="Garrity G."/>
            <person name="Hugenholtz P."/>
            <person name="Kyrpides N.C."/>
        </authorList>
    </citation>
    <scope>NUCLEOTIDE SEQUENCE [LARGE SCALE GENOMIC DNA]</scope>
    <source>
        <strain evidence="2 3">VKM Ac-2572</strain>
    </source>
</reference>
<dbReference type="InterPro" id="IPR011008">
    <property type="entry name" value="Dimeric_a/b-barrel"/>
</dbReference>
<accession>A0A4R2HD77</accession>
<keyword evidence="3" id="KW-1185">Reference proteome</keyword>
<evidence type="ECO:0000313" key="3">
    <source>
        <dbReference type="Proteomes" id="UP000294508"/>
    </source>
</evidence>
<dbReference type="SUPFAM" id="SSF54909">
    <property type="entry name" value="Dimeric alpha+beta barrel"/>
    <property type="match status" value="1"/>
</dbReference>
<organism evidence="2 3">
    <name type="scientific">Kribbella steppae</name>
    <dbReference type="NCBI Taxonomy" id="2512223"/>
    <lineage>
        <taxon>Bacteria</taxon>
        <taxon>Bacillati</taxon>
        <taxon>Actinomycetota</taxon>
        <taxon>Actinomycetes</taxon>
        <taxon>Propionibacteriales</taxon>
        <taxon>Kribbellaceae</taxon>
        <taxon>Kribbella</taxon>
    </lineage>
</organism>
<protein>
    <recommendedName>
        <fullName evidence="4">Antibiotic biosynthesis monooxygenase</fullName>
    </recommendedName>
</protein>
<sequence length="202" mass="22143">MFVQVIQGQVTDAAQAHAALDRWVEELAPEATGWLGTTAGVTEDGRFIALARFESAEAARRNSESPAQDKWWHEFSSVLSGDASFHDSDDVVVDVQGEPDAAGFVQVMQGAGNNPERARELMGQDSELWADFRPDVIGSVAAMYGEGDYTMAMYFTSEAEAREGEQKTPPPELQAQMDEMQSLSSGPPTFFDLKQPWLYSPS</sequence>
<comment type="caution">
    <text evidence="2">The sequence shown here is derived from an EMBL/GenBank/DDBJ whole genome shotgun (WGS) entry which is preliminary data.</text>
</comment>
<dbReference type="AlphaFoldDB" id="A0A4R2HD77"/>
<dbReference type="EMBL" id="SLWN01000008">
    <property type="protein sequence ID" value="TCO24783.1"/>
    <property type="molecule type" value="Genomic_DNA"/>
</dbReference>
<proteinExistence type="predicted"/>
<gene>
    <name evidence="2" type="ORF">EV652_108318</name>
</gene>
<feature type="region of interest" description="Disordered" evidence="1">
    <location>
        <begin position="160"/>
        <end position="189"/>
    </location>
</feature>
<dbReference type="RefSeq" id="WP_132211588.1">
    <property type="nucleotide sequence ID" value="NZ_SLWN01000008.1"/>
</dbReference>